<comment type="caution">
    <text evidence="2">The sequence shown here is derived from an EMBL/GenBank/DDBJ whole genome shotgun (WGS) entry which is preliminary data.</text>
</comment>
<dbReference type="InterPro" id="IPR051304">
    <property type="entry name" value="SCF_F-box_domain"/>
</dbReference>
<name>A0A6A1V4D1_9ROSI</name>
<accession>A0A6A1V4D1</accession>
<proteinExistence type="predicted"/>
<sequence>MADWSELPKELLDLIAKRLDSPFYQLRFRSVCSSWRSSFPSRPRRPLPGRFPFLPYSGIADATWGFHLSRRTVFLIGFSDPGFQTVRRESSWLVKVEEVQPGRMRLLNPLSRFLLNPLPTSFPKEMNLLDLKVLELGQEYVLHYMNFQPFRDSLGDVGNLYMEKVVFMCLGSEETDEDFALLTIHVSGKLAMLKSEDKRWTIIHDMPYPYDDVVLFRGDFYAVDCTGRTVAVGLSLTLSLVAEPVFGGDKKFLVESDGELLLVDMYLSIEDVGVGDGDGDEVADEVCDEYVGERTVRFKVFGLDSEEKRWVEVKSLGDRVLFLGDDCAFSVSASELSSSFTKRNCVLFADNFFSMSGDEGASGGDDVFKRWRVGVFDLDKGTIALLDDFPEYSKLFWPPDWAAATTLAVKYHSLQQ</sequence>
<organism evidence="2 3">
    <name type="scientific">Morella rubra</name>
    <name type="common">Chinese bayberry</name>
    <dbReference type="NCBI Taxonomy" id="262757"/>
    <lineage>
        <taxon>Eukaryota</taxon>
        <taxon>Viridiplantae</taxon>
        <taxon>Streptophyta</taxon>
        <taxon>Embryophyta</taxon>
        <taxon>Tracheophyta</taxon>
        <taxon>Spermatophyta</taxon>
        <taxon>Magnoliopsida</taxon>
        <taxon>eudicotyledons</taxon>
        <taxon>Gunneridae</taxon>
        <taxon>Pentapetalae</taxon>
        <taxon>rosids</taxon>
        <taxon>fabids</taxon>
        <taxon>Fagales</taxon>
        <taxon>Myricaceae</taxon>
        <taxon>Morella</taxon>
    </lineage>
</organism>
<dbReference type="PANTHER" id="PTHR47123:SF15">
    <property type="entry name" value="F-BOX PROTEIN SKIP23"/>
    <property type="match status" value="1"/>
</dbReference>
<gene>
    <name evidence="2" type="ORF">CJ030_MR7G014914</name>
</gene>
<dbReference type="Gene3D" id="1.20.1280.50">
    <property type="match status" value="1"/>
</dbReference>
<dbReference type="Pfam" id="PF00646">
    <property type="entry name" value="F-box"/>
    <property type="match status" value="1"/>
</dbReference>
<dbReference type="Pfam" id="PF03478">
    <property type="entry name" value="Beta-prop_KIB1-4"/>
    <property type="match status" value="1"/>
</dbReference>
<dbReference type="AlphaFoldDB" id="A0A6A1V4D1"/>
<dbReference type="EMBL" id="RXIC02000025">
    <property type="protein sequence ID" value="KAB1207629.1"/>
    <property type="molecule type" value="Genomic_DNA"/>
</dbReference>
<dbReference type="OrthoDB" id="599103at2759"/>
<evidence type="ECO:0000313" key="2">
    <source>
        <dbReference type="EMBL" id="KAB1207629.1"/>
    </source>
</evidence>
<dbReference type="SUPFAM" id="SSF81383">
    <property type="entry name" value="F-box domain"/>
    <property type="match status" value="1"/>
</dbReference>
<dbReference type="SMART" id="SM00256">
    <property type="entry name" value="FBOX"/>
    <property type="match status" value="1"/>
</dbReference>
<protein>
    <submittedName>
        <fullName evidence="2">F-box protein SKIP23</fullName>
    </submittedName>
</protein>
<evidence type="ECO:0000259" key="1">
    <source>
        <dbReference type="SMART" id="SM00256"/>
    </source>
</evidence>
<dbReference type="InterPro" id="IPR005174">
    <property type="entry name" value="KIB1-4_b-propeller"/>
</dbReference>
<dbReference type="InterPro" id="IPR001810">
    <property type="entry name" value="F-box_dom"/>
</dbReference>
<dbReference type="InterPro" id="IPR036047">
    <property type="entry name" value="F-box-like_dom_sf"/>
</dbReference>
<reference evidence="2 3" key="1">
    <citation type="journal article" date="2019" name="Plant Biotechnol. J.">
        <title>The red bayberry genome and genetic basis of sex determination.</title>
        <authorList>
            <person name="Jia H.M."/>
            <person name="Jia H.J."/>
            <person name="Cai Q.L."/>
            <person name="Wang Y."/>
            <person name="Zhao H.B."/>
            <person name="Yang W.F."/>
            <person name="Wang G.Y."/>
            <person name="Li Y.H."/>
            <person name="Zhan D.L."/>
            <person name="Shen Y.T."/>
            <person name="Niu Q.F."/>
            <person name="Chang L."/>
            <person name="Qiu J."/>
            <person name="Zhao L."/>
            <person name="Xie H.B."/>
            <person name="Fu W.Y."/>
            <person name="Jin J."/>
            <person name="Li X.W."/>
            <person name="Jiao Y."/>
            <person name="Zhou C.C."/>
            <person name="Tu T."/>
            <person name="Chai C.Y."/>
            <person name="Gao J.L."/>
            <person name="Fan L.J."/>
            <person name="van de Weg E."/>
            <person name="Wang J.Y."/>
            <person name="Gao Z.S."/>
        </authorList>
    </citation>
    <scope>NUCLEOTIDE SEQUENCE [LARGE SCALE GENOMIC DNA]</scope>
    <source>
        <tissue evidence="2">Leaves</tissue>
    </source>
</reference>
<keyword evidence="3" id="KW-1185">Reference proteome</keyword>
<dbReference type="Proteomes" id="UP000516437">
    <property type="component" value="Chromosome 7"/>
</dbReference>
<dbReference type="PANTHER" id="PTHR47123">
    <property type="entry name" value="F-BOX PROTEIN SKIP23"/>
    <property type="match status" value="1"/>
</dbReference>
<feature type="domain" description="F-box" evidence="1">
    <location>
        <begin position="7"/>
        <end position="47"/>
    </location>
</feature>
<evidence type="ECO:0000313" key="3">
    <source>
        <dbReference type="Proteomes" id="UP000516437"/>
    </source>
</evidence>